<protein>
    <submittedName>
        <fullName evidence="1 3">Uncharacterized protein</fullName>
    </submittedName>
</protein>
<gene>
    <name evidence="1" type="ORF">SCUD_LOCUS3656</name>
</gene>
<dbReference type="EMBL" id="UZAK01004268">
    <property type="protein sequence ID" value="VDO83533.1"/>
    <property type="molecule type" value="Genomic_DNA"/>
</dbReference>
<name>A0A183JLS5_9TREM</name>
<organism evidence="3">
    <name type="scientific">Schistosoma curassoni</name>
    <dbReference type="NCBI Taxonomy" id="6186"/>
    <lineage>
        <taxon>Eukaryota</taxon>
        <taxon>Metazoa</taxon>
        <taxon>Spiralia</taxon>
        <taxon>Lophotrochozoa</taxon>
        <taxon>Platyhelminthes</taxon>
        <taxon>Trematoda</taxon>
        <taxon>Digenea</taxon>
        <taxon>Strigeidida</taxon>
        <taxon>Schistosomatoidea</taxon>
        <taxon>Schistosomatidae</taxon>
        <taxon>Schistosoma</taxon>
    </lineage>
</organism>
<reference evidence="1 2" key="2">
    <citation type="submission" date="2018-11" db="EMBL/GenBank/DDBJ databases">
        <authorList>
            <consortium name="Pathogen Informatics"/>
        </authorList>
    </citation>
    <scope>NUCLEOTIDE SEQUENCE [LARGE SCALE GENOMIC DNA]</scope>
    <source>
        <strain evidence="1">Dakar</strain>
        <strain evidence="2">Dakar, Senegal</strain>
    </source>
</reference>
<dbReference type="WBParaSite" id="SCUD_0000365601-mRNA-1">
    <property type="protein sequence ID" value="SCUD_0000365601-mRNA-1"/>
    <property type="gene ID" value="SCUD_0000365601"/>
</dbReference>
<reference evidence="3" key="1">
    <citation type="submission" date="2016-06" db="UniProtKB">
        <authorList>
            <consortium name="WormBaseParasite"/>
        </authorList>
    </citation>
    <scope>IDENTIFICATION</scope>
</reference>
<proteinExistence type="predicted"/>
<evidence type="ECO:0000313" key="3">
    <source>
        <dbReference type="WBParaSite" id="SCUD_0000365601-mRNA-1"/>
    </source>
</evidence>
<accession>A0A183JLS5</accession>
<dbReference type="AlphaFoldDB" id="A0A183JLS5"/>
<evidence type="ECO:0000313" key="2">
    <source>
        <dbReference type="Proteomes" id="UP000279833"/>
    </source>
</evidence>
<sequence length="66" mass="7221">MYGIVLELEIYQTIVNNAFLLLLSSELHSLTTDSGFVLHGTRQQGVPAILKELVLPDDSIACHPVS</sequence>
<dbReference type="Proteomes" id="UP000279833">
    <property type="component" value="Unassembled WGS sequence"/>
</dbReference>
<keyword evidence="2" id="KW-1185">Reference proteome</keyword>
<evidence type="ECO:0000313" key="1">
    <source>
        <dbReference type="EMBL" id="VDO83533.1"/>
    </source>
</evidence>